<accession>A0ACC2K7X5</accession>
<keyword evidence="2" id="KW-1185">Reference proteome</keyword>
<evidence type="ECO:0000313" key="1">
    <source>
        <dbReference type="EMBL" id="KAJ8617229.1"/>
    </source>
</evidence>
<dbReference type="EMBL" id="CM056812">
    <property type="protein sequence ID" value="KAJ8617229.1"/>
    <property type="molecule type" value="Genomic_DNA"/>
</dbReference>
<name>A0ACC2K7X5_PERAE</name>
<comment type="caution">
    <text evidence="1">The sequence shown here is derived from an EMBL/GenBank/DDBJ whole genome shotgun (WGS) entry which is preliminary data.</text>
</comment>
<proteinExistence type="predicted"/>
<reference evidence="1 2" key="1">
    <citation type="journal article" date="2022" name="Hortic Res">
        <title>A haplotype resolved chromosomal level avocado genome allows analysis of novel avocado genes.</title>
        <authorList>
            <person name="Nath O."/>
            <person name="Fletcher S.J."/>
            <person name="Hayward A."/>
            <person name="Shaw L.M."/>
            <person name="Masouleh A.K."/>
            <person name="Furtado A."/>
            <person name="Henry R.J."/>
            <person name="Mitter N."/>
        </authorList>
    </citation>
    <scope>NUCLEOTIDE SEQUENCE [LARGE SCALE GENOMIC DNA]</scope>
    <source>
        <strain evidence="2">cv. Hass</strain>
    </source>
</reference>
<evidence type="ECO:0000313" key="2">
    <source>
        <dbReference type="Proteomes" id="UP001234297"/>
    </source>
</evidence>
<organism evidence="1 2">
    <name type="scientific">Persea americana</name>
    <name type="common">Avocado</name>
    <dbReference type="NCBI Taxonomy" id="3435"/>
    <lineage>
        <taxon>Eukaryota</taxon>
        <taxon>Viridiplantae</taxon>
        <taxon>Streptophyta</taxon>
        <taxon>Embryophyta</taxon>
        <taxon>Tracheophyta</taxon>
        <taxon>Spermatophyta</taxon>
        <taxon>Magnoliopsida</taxon>
        <taxon>Magnoliidae</taxon>
        <taxon>Laurales</taxon>
        <taxon>Lauraceae</taxon>
        <taxon>Persea</taxon>
    </lineage>
</organism>
<protein>
    <submittedName>
        <fullName evidence="1">Uncharacterized protein</fullName>
    </submittedName>
</protein>
<dbReference type="Proteomes" id="UP001234297">
    <property type="component" value="Chromosome 4"/>
</dbReference>
<gene>
    <name evidence="1" type="ORF">MRB53_013415</name>
</gene>
<sequence>MDALALMQLKALFFFPSYALSLIAALKVFSSTALSLSGKRPTWLTTITFATSRTTALSLSSKGPTWLTAITSVTSSTWKRLFLTSAYQNLMRVAMSHLLSTSVGV</sequence>